<keyword evidence="1" id="KW-0812">Transmembrane</keyword>
<dbReference type="RefSeq" id="XP_033673098.1">
    <property type="nucleotide sequence ID" value="XM_033815384.1"/>
</dbReference>
<keyword evidence="1" id="KW-0472">Membrane</keyword>
<organism evidence="2 3">
    <name type="scientific">Zasmidium cellare ATCC 36951</name>
    <dbReference type="NCBI Taxonomy" id="1080233"/>
    <lineage>
        <taxon>Eukaryota</taxon>
        <taxon>Fungi</taxon>
        <taxon>Dikarya</taxon>
        <taxon>Ascomycota</taxon>
        <taxon>Pezizomycotina</taxon>
        <taxon>Dothideomycetes</taxon>
        <taxon>Dothideomycetidae</taxon>
        <taxon>Mycosphaerellales</taxon>
        <taxon>Mycosphaerellaceae</taxon>
        <taxon>Zasmidium</taxon>
    </lineage>
</organism>
<dbReference type="GeneID" id="54568656"/>
<keyword evidence="1" id="KW-1133">Transmembrane helix</keyword>
<reference evidence="2" key="1">
    <citation type="journal article" date="2020" name="Stud. Mycol.">
        <title>101 Dothideomycetes genomes: a test case for predicting lifestyles and emergence of pathogens.</title>
        <authorList>
            <person name="Haridas S."/>
            <person name="Albert R."/>
            <person name="Binder M."/>
            <person name="Bloem J."/>
            <person name="Labutti K."/>
            <person name="Salamov A."/>
            <person name="Andreopoulos B."/>
            <person name="Baker S."/>
            <person name="Barry K."/>
            <person name="Bills G."/>
            <person name="Bluhm B."/>
            <person name="Cannon C."/>
            <person name="Castanera R."/>
            <person name="Culley D."/>
            <person name="Daum C."/>
            <person name="Ezra D."/>
            <person name="Gonzalez J."/>
            <person name="Henrissat B."/>
            <person name="Kuo A."/>
            <person name="Liang C."/>
            <person name="Lipzen A."/>
            <person name="Lutzoni F."/>
            <person name="Magnuson J."/>
            <person name="Mondo S."/>
            <person name="Nolan M."/>
            <person name="Ohm R."/>
            <person name="Pangilinan J."/>
            <person name="Park H.-J."/>
            <person name="Ramirez L."/>
            <person name="Alfaro M."/>
            <person name="Sun H."/>
            <person name="Tritt A."/>
            <person name="Yoshinaga Y."/>
            <person name="Zwiers L.-H."/>
            <person name="Turgeon B."/>
            <person name="Goodwin S."/>
            <person name="Spatafora J."/>
            <person name="Crous P."/>
            <person name="Grigoriev I."/>
        </authorList>
    </citation>
    <scope>NUCLEOTIDE SEQUENCE</scope>
    <source>
        <strain evidence="2">ATCC 36951</strain>
    </source>
</reference>
<evidence type="ECO:0000313" key="2">
    <source>
        <dbReference type="EMBL" id="KAF2172209.1"/>
    </source>
</evidence>
<gene>
    <name evidence="2" type="ORF">M409DRAFT_62967</name>
</gene>
<accession>A0A6A6D285</accession>
<evidence type="ECO:0000256" key="1">
    <source>
        <dbReference type="SAM" id="Phobius"/>
    </source>
</evidence>
<dbReference type="Proteomes" id="UP000799537">
    <property type="component" value="Unassembled WGS sequence"/>
</dbReference>
<protein>
    <submittedName>
        <fullName evidence="2">Uncharacterized protein</fullName>
    </submittedName>
</protein>
<feature type="transmembrane region" description="Helical" evidence="1">
    <location>
        <begin position="44"/>
        <end position="64"/>
    </location>
</feature>
<dbReference type="EMBL" id="ML993581">
    <property type="protein sequence ID" value="KAF2172209.1"/>
    <property type="molecule type" value="Genomic_DNA"/>
</dbReference>
<dbReference type="AlphaFoldDB" id="A0A6A6D285"/>
<evidence type="ECO:0000313" key="3">
    <source>
        <dbReference type="Proteomes" id="UP000799537"/>
    </source>
</evidence>
<keyword evidence="3" id="KW-1185">Reference proteome</keyword>
<dbReference type="OrthoDB" id="3365267at2759"/>
<proteinExistence type="predicted"/>
<sequence>MSSDSLAIFRKGLGPDLNALADKHMKDDLTQSDRDALKKAASTVSTHTLVGSLIGLSLGAFFAFRIRSGRQRMFRAFKTAEKPQAVRFADGREETLPDLTPLVKPSTIGDIATYSLLGAGGIFFGGETGLLTGSFRARQQIAADRESRDRIQNAFKRFQADALREQAKALESGVENHTNEPIWGL</sequence>
<name>A0A6A6D285_ZASCE</name>